<dbReference type="InterPro" id="IPR036187">
    <property type="entry name" value="DNA_mismatch_repair_MutS_sf"/>
</dbReference>
<dbReference type="Gene3D" id="1.10.1420.10">
    <property type="match status" value="1"/>
</dbReference>
<evidence type="ECO:0000313" key="7">
    <source>
        <dbReference type="Proteomes" id="UP000461768"/>
    </source>
</evidence>
<dbReference type="InterPro" id="IPR000432">
    <property type="entry name" value="DNA_mismatch_repair_MutS_C"/>
</dbReference>
<proteinExistence type="predicted"/>
<dbReference type="RefSeq" id="WP_151143422.1">
    <property type="nucleotide sequence ID" value="NZ_WAGX01000004.1"/>
</dbReference>
<dbReference type="GO" id="GO:0005524">
    <property type="term" value="F:ATP binding"/>
    <property type="evidence" value="ECO:0007669"/>
    <property type="project" value="UniProtKB-KW"/>
</dbReference>
<comment type="caution">
    <text evidence="6">The sequence shown here is derived from an EMBL/GenBank/DDBJ whole genome shotgun (WGS) entry which is preliminary data.</text>
</comment>
<feature type="domain" description="DNA mismatch repair proteins mutS family" evidence="5">
    <location>
        <begin position="366"/>
        <end position="551"/>
    </location>
</feature>
<reference evidence="6 7" key="2">
    <citation type="submission" date="2020-02" db="EMBL/GenBank/DDBJ databases">
        <title>Candidatus Galacturonibacter soehngenii shows hetero-acetogenic catabolism of galacturonic acid but lacks a canonical carbon monoxide dehydrogenase/acetyl-CoA synthase complex.</title>
        <authorList>
            <person name="Diender M."/>
            <person name="Stouten G.R."/>
            <person name="Petersen J.F."/>
            <person name="Nielsen P.H."/>
            <person name="Dueholm M.S."/>
            <person name="Pronk J.T."/>
            <person name="Van Loosdrecht M.C.M."/>
        </authorList>
    </citation>
    <scope>NUCLEOTIDE SEQUENCE [LARGE SCALE GENOMIC DNA]</scope>
    <source>
        <strain evidence="6">GalUA</strain>
    </source>
</reference>
<keyword evidence="2" id="KW-0067">ATP-binding</keyword>
<evidence type="ECO:0000259" key="5">
    <source>
        <dbReference type="SMART" id="SM00534"/>
    </source>
</evidence>
<keyword evidence="1" id="KW-0547">Nucleotide-binding</keyword>
<dbReference type="GO" id="GO:0005829">
    <property type="term" value="C:cytosol"/>
    <property type="evidence" value="ECO:0007669"/>
    <property type="project" value="TreeGrafter"/>
</dbReference>
<feature type="transmembrane region" description="Helical" evidence="4">
    <location>
        <begin position="172"/>
        <end position="199"/>
    </location>
</feature>
<keyword evidence="3" id="KW-0238">DNA-binding</keyword>
<organism evidence="6 7">
    <name type="scientific">Candidatus Galacturonatibacter soehngenii</name>
    <dbReference type="NCBI Taxonomy" id="2307010"/>
    <lineage>
        <taxon>Bacteria</taxon>
        <taxon>Bacillati</taxon>
        <taxon>Bacillota</taxon>
        <taxon>Clostridia</taxon>
        <taxon>Lachnospirales</taxon>
        <taxon>Lachnospiraceae</taxon>
        <taxon>Candidatus Galacturonatibacter</taxon>
    </lineage>
</organism>
<feature type="transmembrane region" description="Helical" evidence="4">
    <location>
        <begin position="6"/>
        <end position="23"/>
    </location>
</feature>
<dbReference type="Gene3D" id="3.40.50.300">
    <property type="entry name" value="P-loop containing nucleotide triphosphate hydrolases"/>
    <property type="match status" value="1"/>
</dbReference>
<dbReference type="InterPro" id="IPR045076">
    <property type="entry name" value="MutS"/>
</dbReference>
<dbReference type="GO" id="GO:0006298">
    <property type="term" value="P:mismatch repair"/>
    <property type="evidence" value="ECO:0007669"/>
    <property type="project" value="InterPro"/>
</dbReference>
<evidence type="ECO:0000256" key="1">
    <source>
        <dbReference type="ARBA" id="ARBA00022741"/>
    </source>
</evidence>
<protein>
    <recommendedName>
        <fullName evidence="5">DNA mismatch repair proteins mutS family domain-containing protein</fullName>
    </recommendedName>
</protein>
<dbReference type="AlphaFoldDB" id="A0A7V7UD47"/>
<dbReference type="PANTHER" id="PTHR11361:SF152">
    <property type="entry name" value="DNA MISMATCH REPAIR PROTEIN"/>
    <property type="match status" value="1"/>
</dbReference>
<keyword evidence="4" id="KW-1133">Transmembrane helix</keyword>
<sequence length="563" mass="65217">MGDINLKYMLMIAGALLIIFIYFKYNQIKIKREFVIKAKAQWGKKPTRNLSYEQLEGIKRYFLLKRNTEYYIDDITWNDLDMDAIYQLINNTNSSVGEQYLYYLLRTPQFDQNELEERKRIIDFFEQNEEERVKLQCIYGEIGRTGNYSLSDYIYNLADLEQRSNMKEYGMLILGILSIISALLIPTYGVLLFVAAAIVNIGQYFKVKGEIEPYFVSIAYINRILNGADAFAKALPKACEEYATRTRQIKKEFKNYKRHARWVKGSKPTTGSIDEVIFDYIKMFFHIDLIKFNYVLAEVKDKVEYIDELIELLGSMEAYLAIASFRGVVDDYSIPTLSNENTTKIQIKDVYHPLITNPVLNSINQNRSVLITGSNASGKSTFLKTIAINAILAQTIYMAMAKKYEANFYRIYSSMALTDNLYNNESYYIVEIKSLKRIIDASKEATPILCFIDEVLRGTNTVERIAASAQILSSLNQNHVMCFAATHDIELTHILEDIYNNYHFEEEIRDDDILFSYELKEGRATSRNAIKLLSIIGYEDKIINKAEESAASFMTNNRWEKIR</sequence>
<dbReference type="Pfam" id="PF00488">
    <property type="entry name" value="MutS_V"/>
    <property type="match status" value="1"/>
</dbReference>
<dbReference type="GO" id="GO:0030983">
    <property type="term" value="F:mismatched DNA binding"/>
    <property type="evidence" value="ECO:0007669"/>
    <property type="project" value="InterPro"/>
</dbReference>
<keyword evidence="7" id="KW-1185">Reference proteome</keyword>
<name>A0A7V7UD47_9FIRM</name>
<dbReference type="SMART" id="SM00534">
    <property type="entry name" value="MUTSac"/>
    <property type="match status" value="1"/>
</dbReference>
<evidence type="ECO:0000256" key="2">
    <source>
        <dbReference type="ARBA" id="ARBA00022840"/>
    </source>
</evidence>
<dbReference type="PANTHER" id="PTHR11361">
    <property type="entry name" value="DNA MISMATCH REPAIR PROTEIN MUTS FAMILY MEMBER"/>
    <property type="match status" value="1"/>
</dbReference>
<dbReference type="OrthoDB" id="9802448at2"/>
<evidence type="ECO:0000313" key="6">
    <source>
        <dbReference type="EMBL" id="KAB1440107.1"/>
    </source>
</evidence>
<dbReference type="InterPro" id="IPR027417">
    <property type="entry name" value="P-loop_NTPase"/>
</dbReference>
<gene>
    <name evidence="6" type="ORF">F7O84_06945</name>
</gene>
<dbReference type="Proteomes" id="UP000461768">
    <property type="component" value="Unassembled WGS sequence"/>
</dbReference>
<keyword evidence="4" id="KW-0812">Transmembrane</keyword>
<reference evidence="6 7" key="1">
    <citation type="submission" date="2019-09" db="EMBL/GenBank/DDBJ databases">
        <authorList>
            <person name="Valk L.C."/>
        </authorList>
    </citation>
    <scope>NUCLEOTIDE SEQUENCE [LARGE SCALE GENOMIC DNA]</scope>
    <source>
        <strain evidence="6">GalUA</strain>
    </source>
</reference>
<dbReference type="GO" id="GO:0140664">
    <property type="term" value="F:ATP-dependent DNA damage sensor activity"/>
    <property type="evidence" value="ECO:0007669"/>
    <property type="project" value="InterPro"/>
</dbReference>
<dbReference type="SUPFAM" id="SSF48334">
    <property type="entry name" value="DNA repair protein MutS, domain III"/>
    <property type="match status" value="1"/>
</dbReference>
<accession>A0A7V7UD47</accession>
<evidence type="ECO:0000256" key="4">
    <source>
        <dbReference type="SAM" id="Phobius"/>
    </source>
</evidence>
<keyword evidence="4" id="KW-0472">Membrane</keyword>
<dbReference type="SUPFAM" id="SSF52540">
    <property type="entry name" value="P-loop containing nucleoside triphosphate hydrolases"/>
    <property type="match status" value="1"/>
</dbReference>
<evidence type="ECO:0000256" key="3">
    <source>
        <dbReference type="ARBA" id="ARBA00023125"/>
    </source>
</evidence>
<dbReference type="EMBL" id="WAGX01000004">
    <property type="protein sequence ID" value="KAB1440107.1"/>
    <property type="molecule type" value="Genomic_DNA"/>
</dbReference>